<dbReference type="SUPFAM" id="SSF51556">
    <property type="entry name" value="Metallo-dependent hydrolases"/>
    <property type="match status" value="1"/>
</dbReference>
<gene>
    <name evidence="2" type="ORF">DDE18_21185</name>
</gene>
<feature type="domain" description="Amidohydrolase-related" evidence="1">
    <location>
        <begin position="315"/>
        <end position="466"/>
    </location>
</feature>
<evidence type="ECO:0000313" key="3">
    <source>
        <dbReference type="Proteomes" id="UP000246018"/>
    </source>
</evidence>
<dbReference type="InterPro" id="IPR032466">
    <property type="entry name" value="Metal_Hydrolase"/>
</dbReference>
<dbReference type="GO" id="GO:0004038">
    <property type="term" value="F:allantoinase activity"/>
    <property type="evidence" value="ECO:0007669"/>
    <property type="project" value="TreeGrafter"/>
</dbReference>
<dbReference type="EMBL" id="QDGZ01000013">
    <property type="protein sequence ID" value="PVG80768.1"/>
    <property type="molecule type" value="Genomic_DNA"/>
</dbReference>
<dbReference type="SUPFAM" id="SSF51338">
    <property type="entry name" value="Composite domain of metallo-dependent hydrolases"/>
    <property type="match status" value="1"/>
</dbReference>
<dbReference type="OrthoDB" id="9775759at2"/>
<dbReference type="PANTHER" id="PTHR43668">
    <property type="entry name" value="ALLANTOINASE"/>
    <property type="match status" value="1"/>
</dbReference>
<accession>A0A2T8F4X0</accession>
<dbReference type="PANTHER" id="PTHR43668:SF2">
    <property type="entry name" value="ALLANTOINASE"/>
    <property type="match status" value="1"/>
</dbReference>
<name>A0A2T8F4X0_9ACTN</name>
<keyword evidence="3" id="KW-1185">Reference proteome</keyword>
<reference evidence="2 3" key="1">
    <citation type="submission" date="2018-04" db="EMBL/GenBank/DDBJ databases">
        <title>Genome of Nocardioides gansuensis WSJ-1.</title>
        <authorList>
            <person name="Wu S."/>
            <person name="Wang G."/>
        </authorList>
    </citation>
    <scope>NUCLEOTIDE SEQUENCE [LARGE SCALE GENOMIC DNA]</scope>
    <source>
        <strain evidence="2 3">WSJ-1</strain>
    </source>
</reference>
<dbReference type="InterPro" id="IPR050138">
    <property type="entry name" value="DHOase/Allantoinase_Hydrolase"/>
</dbReference>
<organism evidence="2 3">
    <name type="scientific">Nocardioides gansuensis</name>
    <dbReference type="NCBI Taxonomy" id="2138300"/>
    <lineage>
        <taxon>Bacteria</taxon>
        <taxon>Bacillati</taxon>
        <taxon>Actinomycetota</taxon>
        <taxon>Actinomycetes</taxon>
        <taxon>Propionibacteriales</taxon>
        <taxon>Nocardioidaceae</taxon>
        <taxon>Nocardioides</taxon>
    </lineage>
</organism>
<dbReference type="GO" id="GO:0005737">
    <property type="term" value="C:cytoplasm"/>
    <property type="evidence" value="ECO:0007669"/>
    <property type="project" value="TreeGrafter"/>
</dbReference>
<dbReference type="GO" id="GO:0006145">
    <property type="term" value="P:purine nucleobase catabolic process"/>
    <property type="evidence" value="ECO:0007669"/>
    <property type="project" value="TreeGrafter"/>
</dbReference>
<dbReference type="InterPro" id="IPR011059">
    <property type="entry name" value="Metal-dep_hydrolase_composite"/>
</dbReference>
<proteinExistence type="predicted"/>
<dbReference type="RefSeq" id="WP_116574371.1">
    <property type="nucleotide sequence ID" value="NZ_QDGZ01000013.1"/>
</dbReference>
<dbReference type="Pfam" id="PF01979">
    <property type="entry name" value="Amidohydro_1"/>
    <property type="match status" value="1"/>
</dbReference>
<comment type="caution">
    <text evidence="2">The sequence shown here is derived from an EMBL/GenBank/DDBJ whole genome shotgun (WGS) entry which is preliminary data.</text>
</comment>
<protein>
    <submittedName>
        <fullName evidence="2">Hydantoinase</fullName>
    </submittedName>
</protein>
<evidence type="ECO:0000259" key="1">
    <source>
        <dbReference type="Pfam" id="PF01979"/>
    </source>
</evidence>
<dbReference type="Proteomes" id="UP000246018">
    <property type="component" value="Unassembled WGS sequence"/>
</dbReference>
<dbReference type="Gene3D" id="2.30.40.10">
    <property type="entry name" value="Urease, subunit C, domain 1"/>
    <property type="match status" value="1"/>
</dbReference>
<dbReference type="InterPro" id="IPR006680">
    <property type="entry name" value="Amidohydro-rel"/>
</dbReference>
<dbReference type="AlphaFoldDB" id="A0A2T8F4X0"/>
<dbReference type="Gene3D" id="3.20.20.140">
    <property type="entry name" value="Metal-dependent hydrolases"/>
    <property type="match status" value="1"/>
</dbReference>
<sequence>MSDFDLLLTNVRAVLPGQEEPQALDVAVKHGRFALIEAGISPDRADQVVDGGGKVAFPGVVDAHQHWGIYNPLAEDVRTESRASAQGGVTTSLSYMRTGQYYLNKGGPYADFLPEVLKLTDGNAAIDYAYHLAPMSKEHIEEIPALVKEHGITSFKIFMFYGSHGLHGRSTDQSSFLMTPEGERYDYAHFEFVMRGIQRARQENPEIADKISLSLHCETAEIMAAYTKMVEEDGSLTGLPAYSASRPPHSEGLAVTIASYLAHETQLPTINLLHLTSRKAVEAALTMAAAFPHIDFRREVTVGHLLADCDSAHGVGGKVNPPLRPREDVEALWDFVLDGKIDWVVSDHACCREELKFGTPKDDVFLAKSGFGGAEYLLAGMVTEGGRRGLPYGRIAELTATNPAERYGLGATKGSLEVGKDADLALVDTAHDWTVRAEESLSTQEYTPFEGAELTAKVTDTFLRGHRIMADGVVTAETHGRFLARPTA</sequence>
<evidence type="ECO:0000313" key="2">
    <source>
        <dbReference type="EMBL" id="PVG80768.1"/>
    </source>
</evidence>